<feature type="compositionally biased region" description="Acidic residues" evidence="3">
    <location>
        <begin position="78"/>
        <end position="88"/>
    </location>
</feature>
<keyword evidence="2" id="KW-0539">Nucleus</keyword>
<protein>
    <submittedName>
        <fullName evidence="5">Protein OXIDATIVE STRESS 3 LIKE 6</fullName>
    </submittedName>
</protein>
<dbReference type="GO" id="GO:0006950">
    <property type="term" value="P:response to stress"/>
    <property type="evidence" value="ECO:0007669"/>
    <property type="project" value="UniProtKB-ARBA"/>
</dbReference>
<accession>A0A6J0N199</accession>
<keyword evidence="4" id="KW-1185">Reference proteome</keyword>
<reference evidence="4" key="1">
    <citation type="journal article" date="2019" name="Database">
        <title>The radish genome database (RadishGD): an integrated information resource for radish genomics.</title>
        <authorList>
            <person name="Yu H.J."/>
            <person name="Baek S."/>
            <person name="Lee Y.J."/>
            <person name="Cho A."/>
            <person name="Mun J.H."/>
        </authorList>
    </citation>
    <scope>NUCLEOTIDE SEQUENCE [LARGE SCALE GENOMIC DNA]</scope>
    <source>
        <strain evidence="4">cv. WK10039</strain>
    </source>
</reference>
<dbReference type="Proteomes" id="UP000504610">
    <property type="component" value="Chromosome 4"/>
</dbReference>
<dbReference type="GO" id="GO:0005634">
    <property type="term" value="C:nucleus"/>
    <property type="evidence" value="ECO:0007669"/>
    <property type="project" value="UniProtKB-SubCell"/>
</dbReference>
<dbReference type="RefSeq" id="XP_018477768.1">
    <property type="nucleotide sequence ID" value="XM_018622266.2"/>
</dbReference>
<name>A0A6J0N199_RAPSA</name>
<evidence type="ECO:0000256" key="2">
    <source>
        <dbReference type="ARBA" id="ARBA00023242"/>
    </source>
</evidence>
<comment type="subcellular location">
    <subcellularLocation>
        <location evidence="1">Nucleus</location>
    </subcellularLocation>
</comment>
<dbReference type="KEGG" id="rsz:108848820"/>
<evidence type="ECO:0000256" key="1">
    <source>
        <dbReference type="ARBA" id="ARBA00004123"/>
    </source>
</evidence>
<dbReference type="GeneID" id="108848820"/>
<dbReference type="AlphaFoldDB" id="A0A6J0N199"/>
<dbReference type="InterPro" id="IPR051992">
    <property type="entry name" value="OxStress_Response_Reg"/>
</dbReference>
<sequence length="255" mass="27960">MEVMVGSSFGIGMAACVRDRTGVSAQDKTVPAAALFSADESGRGGSQIGLASRIGLRMNRKSPEESSEDSSSSIGECSENEEEEEDDAVSVQRGGGGGTLVSFSSSLEDSLPIKRGLSNHYVGKSKSFGNLMEPMMNINAKDLEKGENPFNKRRRLLIANKLRSRGRSMSVSNFYSWQNPNSMSLLAVQEHNEVNHHNDDDYEENEGDDDQTIKLLGKRNMLMKNKRDLMAQTQSCFCLSSLQEEDDDEGGVDNE</sequence>
<organism evidence="4 5">
    <name type="scientific">Raphanus sativus</name>
    <name type="common">Radish</name>
    <name type="synonym">Raphanus raphanistrum var. sativus</name>
    <dbReference type="NCBI Taxonomy" id="3726"/>
    <lineage>
        <taxon>Eukaryota</taxon>
        <taxon>Viridiplantae</taxon>
        <taxon>Streptophyta</taxon>
        <taxon>Embryophyta</taxon>
        <taxon>Tracheophyta</taxon>
        <taxon>Spermatophyta</taxon>
        <taxon>Magnoliopsida</taxon>
        <taxon>eudicotyledons</taxon>
        <taxon>Gunneridae</taxon>
        <taxon>Pentapetalae</taxon>
        <taxon>rosids</taxon>
        <taxon>malvids</taxon>
        <taxon>Brassicales</taxon>
        <taxon>Brassicaceae</taxon>
        <taxon>Brassiceae</taxon>
        <taxon>Raphanus</taxon>
    </lineage>
</organism>
<evidence type="ECO:0000256" key="3">
    <source>
        <dbReference type="SAM" id="MobiDB-lite"/>
    </source>
</evidence>
<evidence type="ECO:0000313" key="5">
    <source>
        <dbReference type="RefSeq" id="XP_018477768.1"/>
    </source>
</evidence>
<evidence type="ECO:0000313" key="4">
    <source>
        <dbReference type="Proteomes" id="UP000504610"/>
    </source>
</evidence>
<dbReference type="PANTHER" id="PTHR33172">
    <property type="entry name" value="OS08G0516900 PROTEIN"/>
    <property type="match status" value="1"/>
</dbReference>
<dbReference type="OrthoDB" id="696276at2759"/>
<dbReference type="PANTHER" id="PTHR33172:SF100">
    <property type="entry name" value="PROTEIN OXIDATIVE STRESS 3 LIKE 6"/>
    <property type="match status" value="1"/>
</dbReference>
<gene>
    <name evidence="5" type="primary">LOC108848820</name>
</gene>
<proteinExistence type="predicted"/>
<reference evidence="5" key="2">
    <citation type="submission" date="2025-08" db="UniProtKB">
        <authorList>
            <consortium name="RefSeq"/>
        </authorList>
    </citation>
    <scope>IDENTIFICATION</scope>
    <source>
        <tissue evidence="5">Leaf</tissue>
    </source>
</reference>
<feature type="region of interest" description="Disordered" evidence="3">
    <location>
        <begin position="35"/>
        <end position="95"/>
    </location>
</feature>